<evidence type="ECO:0000256" key="3">
    <source>
        <dbReference type="ARBA" id="ARBA00012590"/>
    </source>
</evidence>
<dbReference type="Proteomes" id="UP000256970">
    <property type="component" value="Unassembled WGS sequence"/>
</dbReference>
<dbReference type="GO" id="GO:0045493">
    <property type="term" value="P:xylan catabolic process"/>
    <property type="evidence" value="ECO:0007669"/>
    <property type="project" value="UniProtKB-KW"/>
</dbReference>
<evidence type="ECO:0000256" key="1">
    <source>
        <dbReference type="ARBA" id="ARBA00000681"/>
    </source>
</evidence>
<dbReference type="PANTHER" id="PTHR31490:SF88">
    <property type="entry name" value="BETA-XYLANASE"/>
    <property type="match status" value="1"/>
</dbReference>
<keyword evidence="7" id="KW-0119">Carbohydrate metabolism</keyword>
<dbReference type="InterPro" id="IPR017853">
    <property type="entry name" value="GH"/>
</dbReference>
<evidence type="ECO:0000256" key="7">
    <source>
        <dbReference type="ARBA" id="ARBA00023277"/>
    </source>
</evidence>
<evidence type="ECO:0000256" key="4">
    <source>
        <dbReference type="ARBA" id="ARBA00022651"/>
    </source>
</evidence>
<reference evidence="12 13" key="1">
    <citation type="submission" date="2016-10" db="EMBL/GenBank/DDBJ databases">
        <authorList>
            <person name="Cai Z."/>
        </authorList>
    </citation>
    <scope>NUCLEOTIDE SEQUENCE [LARGE SCALE GENOMIC DNA]</scope>
</reference>
<proteinExistence type="inferred from homology"/>
<keyword evidence="13" id="KW-1185">Reference proteome</keyword>
<dbReference type="EMBL" id="FNXT01000003">
    <property type="protein sequence ID" value="SZX59486.1"/>
    <property type="molecule type" value="Genomic_DNA"/>
</dbReference>
<evidence type="ECO:0000313" key="13">
    <source>
        <dbReference type="Proteomes" id="UP000256970"/>
    </source>
</evidence>
<name>A0A383V525_TETOB</name>
<dbReference type="STRING" id="3088.A0A383V525"/>
<keyword evidence="9" id="KW-0624">Polysaccharide degradation</keyword>
<comment type="similarity">
    <text evidence="2">Belongs to the glycosyl hydrolase 10 (cellulase F) family.</text>
</comment>
<evidence type="ECO:0000256" key="10">
    <source>
        <dbReference type="SAM" id="MobiDB-lite"/>
    </source>
</evidence>
<keyword evidence="8" id="KW-0326">Glycosidase</keyword>
<gene>
    <name evidence="12" type="ORF">BQ4739_LOCUS100</name>
</gene>
<dbReference type="InterPro" id="IPR044846">
    <property type="entry name" value="GH10"/>
</dbReference>
<evidence type="ECO:0000259" key="11">
    <source>
        <dbReference type="PROSITE" id="PS51760"/>
    </source>
</evidence>
<dbReference type="PANTHER" id="PTHR31490">
    <property type="entry name" value="GLYCOSYL HYDROLASE"/>
    <property type="match status" value="1"/>
</dbReference>
<feature type="domain" description="GH10" evidence="11">
    <location>
        <begin position="40"/>
        <end position="356"/>
    </location>
</feature>
<keyword evidence="6" id="KW-0378">Hydrolase</keyword>
<dbReference type="SUPFAM" id="SSF51445">
    <property type="entry name" value="(Trans)glycosidases"/>
    <property type="match status" value="1"/>
</dbReference>
<dbReference type="Pfam" id="PF00331">
    <property type="entry name" value="Glyco_hydro_10"/>
    <property type="match status" value="1"/>
</dbReference>
<keyword evidence="5" id="KW-0732">Signal</keyword>
<evidence type="ECO:0000256" key="2">
    <source>
        <dbReference type="ARBA" id="ARBA00007495"/>
    </source>
</evidence>
<feature type="region of interest" description="Disordered" evidence="10">
    <location>
        <begin position="1"/>
        <end position="22"/>
    </location>
</feature>
<dbReference type="SMART" id="SM00633">
    <property type="entry name" value="Glyco_10"/>
    <property type="match status" value="1"/>
</dbReference>
<evidence type="ECO:0000256" key="6">
    <source>
        <dbReference type="ARBA" id="ARBA00022801"/>
    </source>
</evidence>
<dbReference type="EC" id="3.2.1.8" evidence="3"/>
<dbReference type="PROSITE" id="PS51760">
    <property type="entry name" value="GH10_2"/>
    <property type="match status" value="1"/>
</dbReference>
<evidence type="ECO:0000313" key="12">
    <source>
        <dbReference type="EMBL" id="SZX59486.1"/>
    </source>
</evidence>
<comment type="catalytic activity">
    <reaction evidence="1">
        <text>Endohydrolysis of (1-&gt;4)-beta-D-xylosidic linkages in xylans.</text>
        <dbReference type="EC" id="3.2.1.8"/>
    </reaction>
</comment>
<dbReference type="GO" id="GO:0031176">
    <property type="term" value="F:endo-1,4-beta-xylanase activity"/>
    <property type="evidence" value="ECO:0007669"/>
    <property type="project" value="UniProtKB-EC"/>
</dbReference>
<dbReference type="InterPro" id="IPR001000">
    <property type="entry name" value="GH10_dom"/>
</dbReference>
<organism evidence="12 13">
    <name type="scientific">Tetradesmus obliquus</name>
    <name type="common">Green alga</name>
    <name type="synonym">Acutodesmus obliquus</name>
    <dbReference type="NCBI Taxonomy" id="3088"/>
    <lineage>
        <taxon>Eukaryota</taxon>
        <taxon>Viridiplantae</taxon>
        <taxon>Chlorophyta</taxon>
        <taxon>core chlorophytes</taxon>
        <taxon>Chlorophyceae</taxon>
        <taxon>CS clade</taxon>
        <taxon>Sphaeropleales</taxon>
        <taxon>Scenedesmaceae</taxon>
        <taxon>Tetradesmus</taxon>
    </lineage>
</organism>
<keyword evidence="4" id="KW-0858">Xylan degradation</keyword>
<protein>
    <recommendedName>
        <fullName evidence="3">endo-1,4-beta-xylanase</fullName>
        <ecNumber evidence="3">3.2.1.8</ecNumber>
    </recommendedName>
</protein>
<dbReference type="PRINTS" id="PR00134">
    <property type="entry name" value="GLHYDRLASE10"/>
</dbReference>
<evidence type="ECO:0000256" key="5">
    <source>
        <dbReference type="ARBA" id="ARBA00022729"/>
    </source>
</evidence>
<dbReference type="Gene3D" id="3.20.20.80">
    <property type="entry name" value="Glycosidases"/>
    <property type="match status" value="1"/>
</dbReference>
<dbReference type="AlphaFoldDB" id="A0A383V525"/>
<evidence type="ECO:0000256" key="9">
    <source>
        <dbReference type="ARBA" id="ARBA00023326"/>
    </source>
</evidence>
<accession>A0A383V525</accession>
<evidence type="ECO:0000256" key="8">
    <source>
        <dbReference type="ARBA" id="ARBA00023295"/>
    </source>
</evidence>
<sequence>MAEPQQQVPKANQQQQQQQNATVAADIAAHRTAEFTVLLPPGATELRMQLRRPAFIFGTAYQPETAPDQQWYEDTTAAMFWGMTPENAFKWFNYEPQPGNTSEARALLESRYIGFAQQQRMPVVRGHTLEWLKEEEGDNFWPRHLNCSEYVAALKERITRDVGAFRGKFTTYDVFNEVIKFPGMLDQCDLWDTAFPDAFKWAHEADPDAKLCINDFSLIEADAAPKMIKLINEHLLPHGAPIHCIGIQAHLTIDGINMTHMKQNLDLLAETGLALYITEFSLFSTWEGPNGRPISYLDEDTQADTTVALFRLWYSHPAVRGIFMWGWWDANMWVQDAGIYRADKTPKKAAAAIQALWESEWSSQVYVPQPSDGFATFRGFFGSYDWSYVDADGASQRGVVHFGKGRRRRAAVLLGSRERSLAGEASAAVQREAGAWPK</sequence>